<dbReference type="Proteomes" id="UP000596742">
    <property type="component" value="Unassembled WGS sequence"/>
</dbReference>
<dbReference type="OrthoDB" id="6127557at2759"/>
<evidence type="ECO:0000313" key="1">
    <source>
        <dbReference type="EMBL" id="VDI31795.1"/>
    </source>
</evidence>
<dbReference type="EMBL" id="UYJE01004835">
    <property type="protein sequence ID" value="VDI31795.1"/>
    <property type="molecule type" value="Genomic_DNA"/>
</dbReference>
<keyword evidence="2" id="KW-1185">Reference proteome</keyword>
<accession>A0A8B6ED19</accession>
<sequence>MSLPSGAQRIPDLWTFKKRVGPCSHIAIYRPLLNIYHHYLVKEVNINSIVLIHNVEGQSKSKTSSEFNHMQEDEIEIKTEKPYLSRIESEYLDFKSGVYLIERRGYPITTNTKEKVIERTTTRLVEQDITFSSSNSEWFVIWALTGVVECEQMGTGVGNLCTASGGVGGALSSMFILSMLVESSGE</sequence>
<comment type="caution">
    <text evidence="1">The sequence shown here is derived from an EMBL/GenBank/DDBJ whole genome shotgun (WGS) entry which is preliminary data.</text>
</comment>
<organism evidence="1 2">
    <name type="scientific">Mytilus galloprovincialis</name>
    <name type="common">Mediterranean mussel</name>
    <dbReference type="NCBI Taxonomy" id="29158"/>
    <lineage>
        <taxon>Eukaryota</taxon>
        <taxon>Metazoa</taxon>
        <taxon>Spiralia</taxon>
        <taxon>Lophotrochozoa</taxon>
        <taxon>Mollusca</taxon>
        <taxon>Bivalvia</taxon>
        <taxon>Autobranchia</taxon>
        <taxon>Pteriomorphia</taxon>
        <taxon>Mytilida</taxon>
        <taxon>Mytiloidea</taxon>
        <taxon>Mytilidae</taxon>
        <taxon>Mytilinae</taxon>
        <taxon>Mytilus</taxon>
    </lineage>
</organism>
<dbReference type="Gene3D" id="3.90.1720.10">
    <property type="entry name" value="endopeptidase domain like (from Nostoc punctiforme)"/>
    <property type="match status" value="1"/>
</dbReference>
<dbReference type="AlphaFoldDB" id="A0A8B6ED19"/>
<name>A0A8B6ED19_MYTGA</name>
<evidence type="ECO:0000313" key="2">
    <source>
        <dbReference type="Proteomes" id="UP000596742"/>
    </source>
</evidence>
<reference evidence="1" key="1">
    <citation type="submission" date="2018-11" db="EMBL/GenBank/DDBJ databases">
        <authorList>
            <person name="Alioto T."/>
            <person name="Alioto T."/>
        </authorList>
    </citation>
    <scope>NUCLEOTIDE SEQUENCE</scope>
</reference>
<proteinExistence type="predicted"/>
<gene>
    <name evidence="1" type="ORF">MGAL_10B026820</name>
</gene>
<protein>
    <submittedName>
        <fullName evidence="1">Uncharacterized protein</fullName>
    </submittedName>
</protein>